<evidence type="ECO:0000259" key="2">
    <source>
        <dbReference type="Pfam" id="PF01326"/>
    </source>
</evidence>
<keyword evidence="3" id="KW-0670">Pyruvate</keyword>
<sequence length="881" mass="98931">MLMMSRMKNLYTFTELQEQDDALAIVGSKAASQLALLKIGVQVPDGLVLSTQAFRDFIVHNQLSAMQESVLQQLRTPDAVGVDDAVAAFRQSLLAGSMPPDISLALRHLSETQKNAAWAVRSSCTQEDLAGASFAGIYETVLNVRGELALQDAIRQCWASLFGDSVVRYCAHNRIALEQGSMAVILQRMVIADASGVAFSVNPQSGHDTEMVIEACFGLGEALVAGQMTPDQYRYDWYCEEITGRDINHKALRILAQADGSNVTEMLDEQQGSRHVLDEAQVLMLAQECLRIQKSYGFPVDIEWTMQGGQFYFVQARPITAIHYAGVNMEWSNADFKDGGVSSSVCSTYMWSLYDYIWEAICPNYTSSIRIHPEFKVDAWGRMFFARPYWNLSAIKAGVKTLPGFVEREFDESVGVKVNYEGNGHVTPMTAKILARGVNVLIRLKWIIWRSKSRLTGFKQEQMARLEALPEVLANLQDKDLPAFYTRFVNEEYYRSEYTYFHHIFSTNNVMTLFRDDFKKLKSSYTVLDFISGLAGLSHLHLNIDLWDCAQDLRKNEIAAAYWSDTPMAQLIADWRNGSPFMGMDKVAAVVERHKYRSTRELDITVERFGENPQFIFENLKQCLALGGGSNPHDGVHEQAEKHAEKMRQFAASLPFHKRAGMLKKIEELRFYLWWREELRDLSTAYYYWVRQLTLRVGKHLQGAGILEQVEDIFHLSKDEVVAVLDGSLDATSASQRWRKNRDYYQSFRHFTPPDEIGAGFLQTAELSDASAAATSFKGIPCSQGVVEGRVKVIANIQDAERLEKGDILITRFTDPGWTAKFPLLAAVATETGGLLSHAAVISREYGIPAVLAVKNLTGLLVDGQLVRIDGGRGLVEVIHE</sequence>
<dbReference type="OrthoDB" id="9765468at2"/>
<evidence type="ECO:0000313" key="3">
    <source>
        <dbReference type="EMBL" id="PXX40324.1"/>
    </source>
</evidence>
<gene>
    <name evidence="3" type="ORF">DFR42_108159</name>
</gene>
<dbReference type="AlphaFoldDB" id="A0A318IYP4"/>
<organism evidence="3 4">
    <name type="scientific">Undibacterium pigrum</name>
    <dbReference type="NCBI Taxonomy" id="401470"/>
    <lineage>
        <taxon>Bacteria</taxon>
        <taxon>Pseudomonadati</taxon>
        <taxon>Pseudomonadota</taxon>
        <taxon>Betaproteobacteria</taxon>
        <taxon>Burkholderiales</taxon>
        <taxon>Oxalobacteraceae</taxon>
        <taxon>Undibacterium</taxon>
    </lineage>
</organism>
<dbReference type="InterPro" id="IPR051549">
    <property type="entry name" value="PEP_Utilizing_Enz"/>
</dbReference>
<keyword evidence="3" id="KW-0808">Transferase</keyword>
<comment type="caution">
    <text evidence="3">The sequence shown here is derived from an EMBL/GenBank/DDBJ whole genome shotgun (WGS) entry which is preliminary data.</text>
</comment>
<feature type="domain" description="PEP-utilising enzyme mobile" evidence="1">
    <location>
        <begin position="804"/>
        <end position="874"/>
    </location>
</feature>
<dbReference type="SUPFAM" id="SSF52009">
    <property type="entry name" value="Phosphohistidine domain"/>
    <property type="match status" value="1"/>
</dbReference>
<dbReference type="EMBL" id="QJKB01000008">
    <property type="protein sequence ID" value="PXX40324.1"/>
    <property type="molecule type" value="Genomic_DNA"/>
</dbReference>
<dbReference type="Proteomes" id="UP000247792">
    <property type="component" value="Unassembled WGS sequence"/>
</dbReference>
<dbReference type="InterPro" id="IPR002192">
    <property type="entry name" value="PPDK_AMP/ATP-bd"/>
</dbReference>
<dbReference type="Gene3D" id="3.30.470.20">
    <property type="entry name" value="ATP-grasp fold, B domain"/>
    <property type="match status" value="1"/>
</dbReference>
<evidence type="ECO:0000313" key="4">
    <source>
        <dbReference type="Proteomes" id="UP000247792"/>
    </source>
</evidence>
<proteinExistence type="predicted"/>
<dbReference type="SUPFAM" id="SSF56059">
    <property type="entry name" value="Glutathione synthetase ATP-binding domain-like"/>
    <property type="match status" value="1"/>
</dbReference>
<dbReference type="Gene3D" id="3.30.1490.20">
    <property type="entry name" value="ATP-grasp fold, A domain"/>
    <property type="match status" value="1"/>
</dbReference>
<dbReference type="InterPro" id="IPR008279">
    <property type="entry name" value="PEP-util_enz_mobile_dom"/>
</dbReference>
<dbReference type="InterPro" id="IPR013815">
    <property type="entry name" value="ATP_grasp_subdomain_1"/>
</dbReference>
<name>A0A318IYP4_9BURK</name>
<accession>A0A318IYP4</accession>
<protein>
    <submittedName>
        <fullName evidence="3">Pyruvate,water dikinase</fullName>
    </submittedName>
</protein>
<dbReference type="GO" id="GO:0016301">
    <property type="term" value="F:kinase activity"/>
    <property type="evidence" value="ECO:0007669"/>
    <property type="project" value="UniProtKB-KW"/>
</dbReference>
<dbReference type="Pfam" id="PF01326">
    <property type="entry name" value="PPDK_N"/>
    <property type="match status" value="1"/>
</dbReference>
<dbReference type="PANTHER" id="PTHR43615">
    <property type="entry name" value="PHOSPHOENOLPYRUVATE SYNTHASE-RELATED"/>
    <property type="match status" value="1"/>
</dbReference>
<dbReference type="Pfam" id="PF00391">
    <property type="entry name" value="PEP-utilizers"/>
    <property type="match status" value="1"/>
</dbReference>
<dbReference type="Gene3D" id="3.50.30.10">
    <property type="entry name" value="Phosphohistidine domain"/>
    <property type="match status" value="1"/>
</dbReference>
<reference evidence="3 4" key="1">
    <citation type="submission" date="2018-05" db="EMBL/GenBank/DDBJ databases">
        <title>Genomic Encyclopedia of Type Strains, Phase IV (KMG-IV): sequencing the most valuable type-strain genomes for metagenomic binning, comparative biology and taxonomic classification.</title>
        <authorList>
            <person name="Goeker M."/>
        </authorList>
    </citation>
    <scope>NUCLEOTIDE SEQUENCE [LARGE SCALE GENOMIC DNA]</scope>
    <source>
        <strain evidence="3 4">DSM 19792</strain>
    </source>
</reference>
<keyword evidence="3" id="KW-0418">Kinase</keyword>
<dbReference type="GO" id="GO:0005524">
    <property type="term" value="F:ATP binding"/>
    <property type="evidence" value="ECO:0007669"/>
    <property type="project" value="InterPro"/>
</dbReference>
<dbReference type="InterPro" id="IPR036637">
    <property type="entry name" value="Phosphohistidine_dom_sf"/>
</dbReference>
<feature type="domain" description="Pyruvate phosphate dikinase AMP/ATP-binding" evidence="2">
    <location>
        <begin position="25"/>
        <end position="322"/>
    </location>
</feature>
<keyword evidence="4" id="KW-1185">Reference proteome</keyword>
<dbReference type="PANTHER" id="PTHR43615:SF1">
    <property type="entry name" value="PPDK_N DOMAIN-CONTAINING PROTEIN"/>
    <property type="match status" value="1"/>
</dbReference>
<evidence type="ECO:0000259" key="1">
    <source>
        <dbReference type="Pfam" id="PF00391"/>
    </source>
</evidence>